<gene>
    <name evidence="1" type="ORF">B0T18DRAFT_397114</name>
</gene>
<accession>A0AA40KC59</accession>
<evidence type="ECO:0000313" key="2">
    <source>
        <dbReference type="Proteomes" id="UP001172155"/>
    </source>
</evidence>
<keyword evidence="2" id="KW-1185">Reference proteome</keyword>
<reference evidence="1" key="1">
    <citation type="submission" date="2023-06" db="EMBL/GenBank/DDBJ databases">
        <title>Genome-scale phylogeny and comparative genomics of the fungal order Sordariales.</title>
        <authorList>
            <consortium name="Lawrence Berkeley National Laboratory"/>
            <person name="Hensen N."/>
            <person name="Bonometti L."/>
            <person name="Westerberg I."/>
            <person name="Brannstrom I.O."/>
            <person name="Guillou S."/>
            <person name="Cros-Aarteil S."/>
            <person name="Calhoun S."/>
            <person name="Haridas S."/>
            <person name="Kuo A."/>
            <person name="Mondo S."/>
            <person name="Pangilinan J."/>
            <person name="Riley R."/>
            <person name="LaButti K."/>
            <person name="Andreopoulos B."/>
            <person name="Lipzen A."/>
            <person name="Chen C."/>
            <person name="Yanf M."/>
            <person name="Daum C."/>
            <person name="Ng V."/>
            <person name="Clum A."/>
            <person name="Steindorff A."/>
            <person name="Ohm R."/>
            <person name="Martin F."/>
            <person name="Silar P."/>
            <person name="Natvig D."/>
            <person name="Lalanne C."/>
            <person name="Gautier V."/>
            <person name="Ament-velasquez S.L."/>
            <person name="Kruys A."/>
            <person name="Hutchinson M.I."/>
            <person name="Powell A.J."/>
            <person name="Barry K."/>
            <person name="Miller A.N."/>
            <person name="Grigoriev I.V."/>
            <person name="Debuchy R."/>
            <person name="Gladieux P."/>
            <person name="Thoren M.H."/>
            <person name="Johannesson H."/>
        </authorList>
    </citation>
    <scope>NUCLEOTIDE SEQUENCE</scope>
    <source>
        <strain evidence="1">SMH3187-1</strain>
    </source>
</reference>
<protein>
    <submittedName>
        <fullName evidence="1">Uncharacterized protein</fullName>
    </submittedName>
</protein>
<organism evidence="1 2">
    <name type="scientific">Schizothecium vesticola</name>
    <dbReference type="NCBI Taxonomy" id="314040"/>
    <lineage>
        <taxon>Eukaryota</taxon>
        <taxon>Fungi</taxon>
        <taxon>Dikarya</taxon>
        <taxon>Ascomycota</taxon>
        <taxon>Pezizomycotina</taxon>
        <taxon>Sordariomycetes</taxon>
        <taxon>Sordariomycetidae</taxon>
        <taxon>Sordariales</taxon>
        <taxon>Schizotheciaceae</taxon>
        <taxon>Schizothecium</taxon>
    </lineage>
</organism>
<comment type="caution">
    <text evidence="1">The sequence shown here is derived from an EMBL/GenBank/DDBJ whole genome shotgun (WGS) entry which is preliminary data.</text>
</comment>
<name>A0AA40KC59_9PEZI</name>
<dbReference type="Proteomes" id="UP001172155">
    <property type="component" value="Unassembled WGS sequence"/>
</dbReference>
<dbReference type="AlphaFoldDB" id="A0AA40KC59"/>
<evidence type="ECO:0000313" key="1">
    <source>
        <dbReference type="EMBL" id="KAK0753540.1"/>
    </source>
</evidence>
<proteinExistence type="predicted"/>
<sequence length="163" mass="18312">MVMAHGGRWRALGRGGKAQRTVLGWFYRDRRQGGMQGAEDPAEYLLDVIRTARSAGHGQKWVLRVSGEGGGAVDGPVRRRLVATWRSSPDWPAHLEGGNAIGRLLNRTRYMIVRQGPTDQVLATVRISHADRWRDGEIGIVYVVLIEWILFQKEMCSTLHLVL</sequence>
<dbReference type="EMBL" id="JAUKUD010000001">
    <property type="protein sequence ID" value="KAK0753540.1"/>
    <property type="molecule type" value="Genomic_DNA"/>
</dbReference>